<feature type="transmembrane region" description="Helical" evidence="8">
    <location>
        <begin position="6"/>
        <end position="25"/>
    </location>
</feature>
<sequence>MSKLKSPYFFLILIIAVSLSLMLLVSSQESATMDELAHIPSGYSYLRYLDYRLNPEHPPLVKALSAIPLMFMGLNFPVDHSSWNNDVNGQWAAGNQFIYWSGNNADWLVFWARLGPIILTLLLVLLIYVWARELLGDWWGLLPAYLFAFSPTVLAHGHYVTTDIGAAFGIVLGTYFFIKYLLKPAGKHLIFAGLAFGAAQLMKFSVALLIPYFIVLTLAWVIRNLPDRQTSQKFWKKFLALAAIFSIGYFLVYLVYFIFTVNYPVSKQVSDTEFILTSFKQRLIADTDIQVAGNKFFRPLAHYFLGILMAGQRSANGNTAYFLGQISAAGWWYYFPVVFLLKEPISSLVLILAVFLFGFWGIIKKFKIKVSKFKFQDSGFKTQVLRFKNYLGTHFPEFSMLFFVAFYWLYSMQSQLNIGVRHILPTMPFIYILTTAGLKNWANSRFWKHSLKIGLIFVFLFWYFLEMVWAFPFYLSYFNQLGGGVSQGYRNVTDSNYDWGQDLKRLAAFVKEKNIEKIAVEYFGGGDVKYYLSDKAETWQSSRGNPKDIGIKWLAVSVNNLEGALAKTAAGFARNPEDEYPWLREIKNPFQPDFKAGTSIFIYKL</sequence>
<evidence type="ECO:0000256" key="2">
    <source>
        <dbReference type="ARBA" id="ARBA00022475"/>
    </source>
</evidence>
<feature type="transmembrane region" description="Helical" evidence="8">
    <location>
        <begin position="164"/>
        <end position="182"/>
    </location>
</feature>
<dbReference type="EMBL" id="MFKM01000034">
    <property type="protein sequence ID" value="OGG42860.1"/>
    <property type="molecule type" value="Genomic_DNA"/>
</dbReference>
<keyword evidence="5 8" id="KW-0812">Transmembrane</keyword>
<evidence type="ECO:0000256" key="7">
    <source>
        <dbReference type="ARBA" id="ARBA00023136"/>
    </source>
</evidence>
<dbReference type="Pfam" id="PF13231">
    <property type="entry name" value="PMT_2"/>
    <property type="match status" value="1"/>
</dbReference>
<evidence type="ECO:0000256" key="3">
    <source>
        <dbReference type="ARBA" id="ARBA00022676"/>
    </source>
</evidence>
<dbReference type="AlphaFoldDB" id="A0A1F6C126"/>
<feature type="domain" description="Glycosyltransferase RgtA/B/C/D-like" evidence="9">
    <location>
        <begin position="112"/>
        <end position="244"/>
    </location>
</feature>
<feature type="transmembrane region" description="Helical" evidence="8">
    <location>
        <begin position="110"/>
        <end position="131"/>
    </location>
</feature>
<evidence type="ECO:0000256" key="4">
    <source>
        <dbReference type="ARBA" id="ARBA00022679"/>
    </source>
</evidence>
<feature type="transmembrane region" description="Helical" evidence="8">
    <location>
        <begin position="319"/>
        <end position="339"/>
    </location>
</feature>
<evidence type="ECO:0000313" key="10">
    <source>
        <dbReference type="EMBL" id="OGG42860.1"/>
    </source>
</evidence>
<dbReference type="GO" id="GO:0016763">
    <property type="term" value="F:pentosyltransferase activity"/>
    <property type="evidence" value="ECO:0007669"/>
    <property type="project" value="TreeGrafter"/>
</dbReference>
<dbReference type="STRING" id="1798473.A3G50_01880"/>
<dbReference type="PANTHER" id="PTHR33908">
    <property type="entry name" value="MANNOSYLTRANSFERASE YKCB-RELATED"/>
    <property type="match status" value="1"/>
</dbReference>
<dbReference type="InterPro" id="IPR050297">
    <property type="entry name" value="LipidA_mod_glycosyltrf_83"/>
</dbReference>
<keyword evidence="4" id="KW-0808">Transferase</keyword>
<evidence type="ECO:0000313" key="11">
    <source>
        <dbReference type="Proteomes" id="UP000176633"/>
    </source>
</evidence>
<dbReference type="GO" id="GO:0005886">
    <property type="term" value="C:plasma membrane"/>
    <property type="evidence" value="ECO:0007669"/>
    <property type="project" value="UniProtKB-SubCell"/>
</dbReference>
<dbReference type="PANTHER" id="PTHR33908:SF11">
    <property type="entry name" value="MEMBRANE PROTEIN"/>
    <property type="match status" value="1"/>
</dbReference>
<evidence type="ECO:0000256" key="8">
    <source>
        <dbReference type="SAM" id="Phobius"/>
    </source>
</evidence>
<proteinExistence type="predicted"/>
<accession>A0A1F6C126</accession>
<evidence type="ECO:0000256" key="1">
    <source>
        <dbReference type="ARBA" id="ARBA00004651"/>
    </source>
</evidence>
<comment type="caution">
    <text evidence="10">The sequence shown here is derived from an EMBL/GenBank/DDBJ whole genome shotgun (WGS) entry which is preliminary data.</text>
</comment>
<feature type="transmembrane region" description="Helical" evidence="8">
    <location>
        <begin position="138"/>
        <end position="158"/>
    </location>
</feature>
<gene>
    <name evidence="10" type="ORF">A3G50_01880</name>
</gene>
<feature type="transmembrane region" description="Helical" evidence="8">
    <location>
        <begin position="189"/>
        <end position="222"/>
    </location>
</feature>
<keyword evidence="7 8" id="KW-0472">Membrane</keyword>
<evidence type="ECO:0000256" key="5">
    <source>
        <dbReference type="ARBA" id="ARBA00022692"/>
    </source>
</evidence>
<dbReference type="Proteomes" id="UP000176633">
    <property type="component" value="Unassembled WGS sequence"/>
</dbReference>
<feature type="transmembrane region" description="Helical" evidence="8">
    <location>
        <begin position="238"/>
        <end position="259"/>
    </location>
</feature>
<reference evidence="10 11" key="1">
    <citation type="journal article" date="2016" name="Nat. Commun.">
        <title>Thousands of microbial genomes shed light on interconnected biogeochemical processes in an aquifer system.</title>
        <authorList>
            <person name="Anantharaman K."/>
            <person name="Brown C.T."/>
            <person name="Hug L.A."/>
            <person name="Sharon I."/>
            <person name="Castelle C.J."/>
            <person name="Probst A.J."/>
            <person name="Thomas B.C."/>
            <person name="Singh A."/>
            <person name="Wilkins M.J."/>
            <person name="Karaoz U."/>
            <person name="Brodie E.L."/>
            <person name="Williams K.H."/>
            <person name="Hubbard S.S."/>
            <person name="Banfield J.F."/>
        </authorList>
    </citation>
    <scope>NUCLEOTIDE SEQUENCE [LARGE SCALE GENOMIC DNA]</scope>
</reference>
<protein>
    <recommendedName>
        <fullName evidence="9">Glycosyltransferase RgtA/B/C/D-like domain-containing protein</fullName>
    </recommendedName>
</protein>
<feature type="transmembrane region" description="Helical" evidence="8">
    <location>
        <begin position="390"/>
        <end position="410"/>
    </location>
</feature>
<keyword evidence="2" id="KW-1003">Cell membrane</keyword>
<dbReference type="GO" id="GO:0009103">
    <property type="term" value="P:lipopolysaccharide biosynthetic process"/>
    <property type="evidence" value="ECO:0007669"/>
    <property type="project" value="UniProtKB-ARBA"/>
</dbReference>
<feature type="transmembrane region" description="Helical" evidence="8">
    <location>
        <begin position="345"/>
        <end position="363"/>
    </location>
</feature>
<evidence type="ECO:0000256" key="6">
    <source>
        <dbReference type="ARBA" id="ARBA00022989"/>
    </source>
</evidence>
<name>A0A1F6C126_9BACT</name>
<dbReference type="InterPro" id="IPR038731">
    <property type="entry name" value="RgtA/B/C-like"/>
</dbReference>
<feature type="transmembrane region" description="Helical" evidence="8">
    <location>
        <begin position="453"/>
        <end position="475"/>
    </location>
</feature>
<dbReference type="GO" id="GO:0006493">
    <property type="term" value="P:protein O-linked glycosylation"/>
    <property type="evidence" value="ECO:0007669"/>
    <property type="project" value="InterPro"/>
</dbReference>
<dbReference type="GO" id="GO:0000030">
    <property type="term" value="F:mannosyltransferase activity"/>
    <property type="evidence" value="ECO:0007669"/>
    <property type="project" value="InterPro"/>
</dbReference>
<evidence type="ECO:0000259" key="9">
    <source>
        <dbReference type="Pfam" id="PF13231"/>
    </source>
</evidence>
<feature type="transmembrane region" description="Helical" evidence="8">
    <location>
        <begin position="422"/>
        <end position="441"/>
    </location>
</feature>
<keyword evidence="6 8" id="KW-1133">Transmembrane helix</keyword>
<keyword evidence="3" id="KW-0328">Glycosyltransferase</keyword>
<organism evidence="10 11">
    <name type="scientific">Candidatus Jorgensenbacteria bacterium RIFCSPLOWO2_12_FULL_42_11</name>
    <dbReference type="NCBI Taxonomy" id="1798473"/>
    <lineage>
        <taxon>Bacteria</taxon>
        <taxon>Candidatus Joergenseniibacteriota</taxon>
    </lineage>
</organism>
<comment type="subcellular location">
    <subcellularLocation>
        <location evidence="1">Cell membrane</location>
        <topology evidence="1">Multi-pass membrane protein</topology>
    </subcellularLocation>
</comment>